<feature type="compositionally biased region" description="Basic residues" evidence="1">
    <location>
        <begin position="60"/>
        <end position="70"/>
    </location>
</feature>
<dbReference type="GO" id="GO:0016020">
    <property type="term" value="C:membrane"/>
    <property type="evidence" value="ECO:0007669"/>
    <property type="project" value="InterPro"/>
</dbReference>
<dbReference type="Pfam" id="PF02694">
    <property type="entry name" value="UPF0060"/>
    <property type="match status" value="1"/>
</dbReference>
<feature type="region of interest" description="Disordered" evidence="1">
    <location>
        <begin position="45"/>
        <end position="70"/>
    </location>
</feature>
<dbReference type="RefSeq" id="WP_212528055.1">
    <property type="nucleotide sequence ID" value="NZ_JAGSOG010000033.1"/>
</dbReference>
<name>A0A941IN34_9ACTN</name>
<evidence type="ECO:0000256" key="1">
    <source>
        <dbReference type="SAM" id="MobiDB-lite"/>
    </source>
</evidence>
<keyword evidence="3" id="KW-1185">Reference proteome</keyword>
<organism evidence="2 3">
    <name type="scientific">Actinospica durhamensis</name>
    <dbReference type="NCBI Taxonomy" id="1508375"/>
    <lineage>
        <taxon>Bacteria</taxon>
        <taxon>Bacillati</taxon>
        <taxon>Actinomycetota</taxon>
        <taxon>Actinomycetes</taxon>
        <taxon>Catenulisporales</taxon>
        <taxon>Actinospicaceae</taxon>
        <taxon>Actinospica</taxon>
    </lineage>
</organism>
<proteinExistence type="predicted"/>
<feature type="compositionally biased region" description="Low complexity" evidence="1">
    <location>
        <begin position="49"/>
        <end position="59"/>
    </location>
</feature>
<accession>A0A941IN34</accession>
<protein>
    <submittedName>
        <fullName evidence="2">Uncharacterized protein</fullName>
    </submittedName>
</protein>
<evidence type="ECO:0000313" key="3">
    <source>
        <dbReference type="Proteomes" id="UP000675781"/>
    </source>
</evidence>
<evidence type="ECO:0000313" key="2">
    <source>
        <dbReference type="EMBL" id="MBR7833534.1"/>
    </source>
</evidence>
<gene>
    <name evidence="2" type="ORF">KDL01_09670</name>
</gene>
<dbReference type="EMBL" id="JAGSOG010000033">
    <property type="protein sequence ID" value="MBR7833534.1"/>
    <property type="molecule type" value="Genomic_DNA"/>
</dbReference>
<reference evidence="2" key="1">
    <citation type="submission" date="2021-04" db="EMBL/GenBank/DDBJ databases">
        <title>Genome based classification of Actinospica acidithermotolerans sp. nov., an actinobacterium isolated from an Indonesian hot spring.</title>
        <authorList>
            <person name="Kusuma A.B."/>
            <person name="Putra K.E."/>
            <person name="Nafisah S."/>
            <person name="Loh J."/>
            <person name="Nouioui I."/>
            <person name="Goodfellow M."/>
        </authorList>
    </citation>
    <scope>NUCLEOTIDE SEQUENCE</scope>
    <source>
        <strain evidence="2">CSCA 57</strain>
    </source>
</reference>
<sequence length="70" mass="7695">MLITRSIALFLLAAVSEIGGCRLVWLGVREHRGWWPAVRRRASRRACTAGPRPSPSAGSARRRLRGRAGS</sequence>
<dbReference type="InterPro" id="IPR003844">
    <property type="entry name" value="UPF0060"/>
</dbReference>
<comment type="caution">
    <text evidence="2">The sequence shown here is derived from an EMBL/GenBank/DDBJ whole genome shotgun (WGS) entry which is preliminary data.</text>
</comment>
<dbReference type="AlphaFoldDB" id="A0A941IN34"/>
<dbReference type="Proteomes" id="UP000675781">
    <property type="component" value="Unassembled WGS sequence"/>
</dbReference>